<protein>
    <submittedName>
        <fullName evidence="2">Uncharacterized protein</fullName>
    </submittedName>
</protein>
<gene>
    <name evidence="2" type="ORF">G7067_02070</name>
</gene>
<organism evidence="2 3">
    <name type="scientific">Leucobacter insecticola</name>
    <dbReference type="NCBI Taxonomy" id="2714934"/>
    <lineage>
        <taxon>Bacteria</taxon>
        <taxon>Bacillati</taxon>
        <taxon>Actinomycetota</taxon>
        <taxon>Actinomycetes</taxon>
        <taxon>Micrococcales</taxon>
        <taxon>Microbacteriaceae</taxon>
        <taxon>Leucobacter</taxon>
    </lineage>
</organism>
<reference evidence="2 3" key="1">
    <citation type="submission" date="2020-03" db="EMBL/GenBank/DDBJ databases">
        <title>Leucobacter sp. nov., isolated from beetles.</title>
        <authorList>
            <person name="Hyun D.-W."/>
            <person name="Bae J.-W."/>
        </authorList>
    </citation>
    <scope>NUCLEOTIDE SEQUENCE [LARGE SCALE GENOMIC DNA]</scope>
    <source>
        <strain evidence="2 3">HDW9B</strain>
    </source>
</reference>
<feature type="transmembrane region" description="Helical" evidence="1">
    <location>
        <begin position="38"/>
        <end position="58"/>
    </location>
</feature>
<dbReference type="Proteomes" id="UP000501387">
    <property type="component" value="Chromosome"/>
</dbReference>
<evidence type="ECO:0000313" key="2">
    <source>
        <dbReference type="EMBL" id="QIM15468.1"/>
    </source>
</evidence>
<proteinExistence type="predicted"/>
<feature type="transmembrane region" description="Helical" evidence="1">
    <location>
        <begin position="7"/>
        <end position="26"/>
    </location>
</feature>
<evidence type="ECO:0000256" key="1">
    <source>
        <dbReference type="SAM" id="Phobius"/>
    </source>
</evidence>
<sequence length="155" mass="16660">MLIIWRGWGIIPIFYAAAAVVLAGMLGAGGSSSSAFPLWAGVFILLAAVGTWFTGVAMNRTNPERKVDLWARERRAQLDELANTGMFSLGPGQPQPTSVEEAQHMSDALLASEVSTLTQAGRNRHTLFFIPMQFFAFVFVVIGLLVLATGLFGAS</sequence>
<accession>A0A6G8FGH2</accession>
<evidence type="ECO:0000313" key="3">
    <source>
        <dbReference type="Proteomes" id="UP000501387"/>
    </source>
</evidence>
<name>A0A6G8FGH2_9MICO</name>
<dbReference type="AlphaFoldDB" id="A0A6G8FGH2"/>
<dbReference type="KEGG" id="lins:G7067_02070"/>
<keyword evidence="3" id="KW-1185">Reference proteome</keyword>
<dbReference type="EMBL" id="CP049934">
    <property type="protein sequence ID" value="QIM15468.1"/>
    <property type="molecule type" value="Genomic_DNA"/>
</dbReference>
<feature type="transmembrane region" description="Helical" evidence="1">
    <location>
        <begin position="134"/>
        <end position="154"/>
    </location>
</feature>
<keyword evidence="1" id="KW-0812">Transmembrane</keyword>
<keyword evidence="1" id="KW-0472">Membrane</keyword>
<dbReference type="RefSeq" id="WP_166321583.1">
    <property type="nucleotide sequence ID" value="NZ_CP049934.1"/>
</dbReference>
<keyword evidence="1" id="KW-1133">Transmembrane helix</keyword>